<accession>A0A6A6NM39</accession>
<dbReference type="SUPFAM" id="SSF51735">
    <property type="entry name" value="NAD(P)-binding Rossmann-fold domains"/>
    <property type="match status" value="1"/>
</dbReference>
<reference evidence="2" key="1">
    <citation type="journal article" date="2020" name="Stud. Mycol.">
        <title>101 Dothideomycetes genomes: a test case for predicting lifestyles and emergence of pathogens.</title>
        <authorList>
            <person name="Haridas S."/>
            <person name="Albert R."/>
            <person name="Binder M."/>
            <person name="Bloem J."/>
            <person name="Labutti K."/>
            <person name="Salamov A."/>
            <person name="Andreopoulos B."/>
            <person name="Baker S."/>
            <person name="Barry K."/>
            <person name="Bills G."/>
            <person name="Bluhm B."/>
            <person name="Cannon C."/>
            <person name="Castanera R."/>
            <person name="Culley D."/>
            <person name="Daum C."/>
            <person name="Ezra D."/>
            <person name="Gonzalez J."/>
            <person name="Henrissat B."/>
            <person name="Kuo A."/>
            <person name="Liang C."/>
            <person name="Lipzen A."/>
            <person name="Lutzoni F."/>
            <person name="Magnuson J."/>
            <person name="Mondo S."/>
            <person name="Nolan M."/>
            <person name="Ohm R."/>
            <person name="Pangilinan J."/>
            <person name="Park H.-J."/>
            <person name="Ramirez L."/>
            <person name="Alfaro M."/>
            <person name="Sun H."/>
            <person name="Tritt A."/>
            <person name="Yoshinaga Y."/>
            <person name="Zwiers L.-H."/>
            <person name="Turgeon B."/>
            <person name="Goodwin S."/>
            <person name="Spatafora J."/>
            <person name="Crous P."/>
            <person name="Grigoriev I."/>
        </authorList>
    </citation>
    <scope>NUCLEOTIDE SEQUENCE</scope>
    <source>
        <strain evidence="2">ATCC 16933</strain>
    </source>
</reference>
<dbReference type="InterPro" id="IPR020904">
    <property type="entry name" value="Sc_DH/Rdtase_CS"/>
</dbReference>
<dbReference type="PANTHER" id="PTHR45458:SF3">
    <property type="entry name" value="CHAIN DEHYDROGENASE (ATSC), PUTATIVE-RELATED"/>
    <property type="match status" value="1"/>
</dbReference>
<dbReference type="EMBL" id="MU001704">
    <property type="protein sequence ID" value="KAF2452771.1"/>
    <property type="molecule type" value="Genomic_DNA"/>
</dbReference>
<dbReference type="OrthoDB" id="7289984at2759"/>
<gene>
    <name evidence="2" type="ORF">BDY21DRAFT_388461</name>
</gene>
<dbReference type="PANTHER" id="PTHR45458">
    <property type="entry name" value="SHORT-CHAIN DEHYDROGENASE/REDUCTASE SDR"/>
    <property type="match status" value="1"/>
</dbReference>
<protein>
    <recommendedName>
        <fullName evidence="4">Short chain dehydrogenase</fullName>
    </recommendedName>
</protein>
<dbReference type="PRINTS" id="PR00081">
    <property type="entry name" value="GDHRDH"/>
</dbReference>
<dbReference type="InterPro" id="IPR036291">
    <property type="entry name" value="NAD(P)-bd_dom_sf"/>
</dbReference>
<evidence type="ECO:0000313" key="2">
    <source>
        <dbReference type="EMBL" id="KAF2452771.1"/>
    </source>
</evidence>
<dbReference type="InterPro" id="IPR002347">
    <property type="entry name" value="SDR_fam"/>
</dbReference>
<organism evidence="2 3">
    <name type="scientific">Lineolata rhizophorae</name>
    <dbReference type="NCBI Taxonomy" id="578093"/>
    <lineage>
        <taxon>Eukaryota</taxon>
        <taxon>Fungi</taxon>
        <taxon>Dikarya</taxon>
        <taxon>Ascomycota</taxon>
        <taxon>Pezizomycotina</taxon>
        <taxon>Dothideomycetes</taxon>
        <taxon>Dothideomycetes incertae sedis</taxon>
        <taxon>Lineolatales</taxon>
        <taxon>Lineolataceae</taxon>
        <taxon>Lineolata</taxon>
    </lineage>
</organism>
<keyword evidence="1" id="KW-0521">NADP</keyword>
<dbReference type="InterPro" id="IPR052184">
    <property type="entry name" value="SDR_enzymes"/>
</dbReference>
<dbReference type="AlphaFoldDB" id="A0A6A6NM39"/>
<evidence type="ECO:0000256" key="1">
    <source>
        <dbReference type="ARBA" id="ARBA00022857"/>
    </source>
</evidence>
<evidence type="ECO:0000313" key="3">
    <source>
        <dbReference type="Proteomes" id="UP000799766"/>
    </source>
</evidence>
<dbReference type="GO" id="GO:0016616">
    <property type="term" value="F:oxidoreductase activity, acting on the CH-OH group of donors, NAD or NADP as acceptor"/>
    <property type="evidence" value="ECO:0007669"/>
    <property type="project" value="TreeGrafter"/>
</dbReference>
<evidence type="ECO:0008006" key="4">
    <source>
        <dbReference type="Google" id="ProtNLM"/>
    </source>
</evidence>
<proteinExistence type="predicted"/>
<sequence>MPSYLITGTSRGIGLEFVRQLSADPANTVIGLVRDKQATEQRMKEWKRDNIFTIQINDMADYASLKNAVEEASKITGGSLDYAIANAAYVSKLTNYFTFGDLPELIQKDMVDAFLVNVVGVVHFFNLTVPLLKKGTAKKAIALSTGLADDNMNVNFELDVSSPYSVSKAAMNMVVAKFAAEYKREGILFMAVAPGLVDTGAGDMHPNASELEKKRFNETYAKFMAYKNTPPITAEESVKAMLGVFESSKTGTDRDGAFISHLGNKQWI</sequence>
<name>A0A6A6NM39_9PEZI</name>
<keyword evidence="3" id="KW-1185">Reference proteome</keyword>
<dbReference type="PROSITE" id="PS00061">
    <property type="entry name" value="ADH_SHORT"/>
    <property type="match status" value="1"/>
</dbReference>
<dbReference type="Proteomes" id="UP000799766">
    <property type="component" value="Unassembled WGS sequence"/>
</dbReference>
<dbReference type="Gene3D" id="3.40.50.720">
    <property type="entry name" value="NAD(P)-binding Rossmann-like Domain"/>
    <property type="match status" value="1"/>
</dbReference>
<dbReference type="Pfam" id="PF00106">
    <property type="entry name" value="adh_short"/>
    <property type="match status" value="1"/>
</dbReference>